<dbReference type="AlphaFoldDB" id="A0AAV4V8V9"/>
<name>A0AAV4V8V9_CAEEX</name>
<evidence type="ECO:0000256" key="1">
    <source>
        <dbReference type="SAM" id="MobiDB-lite"/>
    </source>
</evidence>
<feature type="compositionally biased region" description="Polar residues" evidence="1">
    <location>
        <begin position="54"/>
        <end position="63"/>
    </location>
</feature>
<accession>A0AAV4V8V9</accession>
<dbReference type="EMBL" id="BPLR01014130">
    <property type="protein sequence ID" value="GIY66551.1"/>
    <property type="molecule type" value="Genomic_DNA"/>
</dbReference>
<reference evidence="2 3" key="1">
    <citation type="submission" date="2021-06" db="EMBL/GenBank/DDBJ databases">
        <title>Caerostris extrusa draft genome.</title>
        <authorList>
            <person name="Kono N."/>
            <person name="Arakawa K."/>
        </authorList>
    </citation>
    <scope>NUCLEOTIDE SEQUENCE [LARGE SCALE GENOMIC DNA]</scope>
</reference>
<sequence>MTTANIGMKNDPSIYQYLSDTALKMSCTTVSSFQSKQFQQSTGAELPVSKKLPAQSSSLPSVKNNKRQLPFSARFLSSKLMSSRLVETV</sequence>
<gene>
    <name evidence="2" type="ORF">CEXT_285211</name>
</gene>
<protein>
    <submittedName>
        <fullName evidence="2">Uncharacterized protein</fullName>
    </submittedName>
</protein>
<feature type="region of interest" description="Disordered" evidence="1">
    <location>
        <begin position="41"/>
        <end position="65"/>
    </location>
</feature>
<evidence type="ECO:0000313" key="3">
    <source>
        <dbReference type="Proteomes" id="UP001054945"/>
    </source>
</evidence>
<evidence type="ECO:0000313" key="2">
    <source>
        <dbReference type="EMBL" id="GIY66551.1"/>
    </source>
</evidence>
<keyword evidence="3" id="KW-1185">Reference proteome</keyword>
<dbReference type="Proteomes" id="UP001054945">
    <property type="component" value="Unassembled WGS sequence"/>
</dbReference>
<comment type="caution">
    <text evidence="2">The sequence shown here is derived from an EMBL/GenBank/DDBJ whole genome shotgun (WGS) entry which is preliminary data.</text>
</comment>
<proteinExistence type="predicted"/>
<organism evidence="2 3">
    <name type="scientific">Caerostris extrusa</name>
    <name type="common">Bark spider</name>
    <name type="synonym">Caerostris bankana</name>
    <dbReference type="NCBI Taxonomy" id="172846"/>
    <lineage>
        <taxon>Eukaryota</taxon>
        <taxon>Metazoa</taxon>
        <taxon>Ecdysozoa</taxon>
        <taxon>Arthropoda</taxon>
        <taxon>Chelicerata</taxon>
        <taxon>Arachnida</taxon>
        <taxon>Araneae</taxon>
        <taxon>Araneomorphae</taxon>
        <taxon>Entelegynae</taxon>
        <taxon>Araneoidea</taxon>
        <taxon>Araneidae</taxon>
        <taxon>Caerostris</taxon>
    </lineage>
</organism>